<reference evidence="3 4" key="1">
    <citation type="submission" date="2024-09" db="EMBL/GenBank/DDBJ databases">
        <title>Genome sequencing and assembly of Phytophthora oleae, isolate VK10A, causative agent of rot of olive drupes.</title>
        <authorList>
            <person name="Conti Taguali S."/>
            <person name="Riolo M."/>
            <person name="La Spada F."/>
            <person name="Cacciola S.O."/>
            <person name="Dionisio G."/>
        </authorList>
    </citation>
    <scope>NUCLEOTIDE SEQUENCE [LARGE SCALE GENOMIC DNA]</scope>
    <source>
        <strain evidence="3 4">VK10A</strain>
    </source>
</reference>
<evidence type="ECO:0000256" key="1">
    <source>
        <dbReference type="SAM" id="MobiDB-lite"/>
    </source>
</evidence>
<proteinExistence type="predicted"/>
<keyword evidence="4" id="KW-1185">Reference proteome</keyword>
<dbReference type="InterPro" id="IPR027417">
    <property type="entry name" value="P-loop_NTPase"/>
</dbReference>
<comment type="caution">
    <text evidence="3">The sequence shown here is derived from an EMBL/GenBank/DDBJ whole genome shotgun (WGS) entry which is preliminary data.</text>
</comment>
<accession>A0ABD3G016</accession>
<dbReference type="Gene3D" id="3.40.50.10810">
    <property type="entry name" value="Tandem AAA-ATPase domain"/>
    <property type="match status" value="1"/>
</dbReference>
<dbReference type="PANTHER" id="PTHR45629">
    <property type="entry name" value="SNF2/RAD54 FAMILY MEMBER"/>
    <property type="match status" value="1"/>
</dbReference>
<dbReference type="Proteomes" id="UP001632037">
    <property type="component" value="Unassembled WGS sequence"/>
</dbReference>
<evidence type="ECO:0000259" key="2">
    <source>
        <dbReference type="Pfam" id="PF00176"/>
    </source>
</evidence>
<dbReference type="SUPFAM" id="SSF52540">
    <property type="entry name" value="P-loop containing nucleoside triphosphate hydrolases"/>
    <property type="match status" value="1"/>
</dbReference>
<dbReference type="InterPro" id="IPR038718">
    <property type="entry name" value="SNF2-like_sf"/>
</dbReference>
<gene>
    <name evidence="3" type="ORF">V7S43_001798</name>
</gene>
<feature type="compositionally biased region" description="Basic and acidic residues" evidence="1">
    <location>
        <begin position="284"/>
        <end position="300"/>
    </location>
</feature>
<feature type="compositionally biased region" description="Basic and acidic residues" evidence="1">
    <location>
        <begin position="240"/>
        <end position="254"/>
    </location>
</feature>
<dbReference type="EMBL" id="JBIMZQ010000003">
    <property type="protein sequence ID" value="KAL3672498.1"/>
    <property type="molecule type" value="Genomic_DNA"/>
</dbReference>
<dbReference type="Pfam" id="PF00176">
    <property type="entry name" value="SNF2-rel_dom"/>
    <property type="match status" value="1"/>
</dbReference>
<feature type="region of interest" description="Disordered" evidence="1">
    <location>
        <begin position="139"/>
        <end position="172"/>
    </location>
</feature>
<feature type="domain" description="SNF2 N-terminal" evidence="2">
    <location>
        <begin position="388"/>
        <end position="429"/>
    </location>
</feature>
<dbReference type="InterPro" id="IPR000330">
    <property type="entry name" value="SNF2_N"/>
</dbReference>
<evidence type="ECO:0000313" key="3">
    <source>
        <dbReference type="EMBL" id="KAL3672498.1"/>
    </source>
</evidence>
<feature type="region of interest" description="Disordered" evidence="1">
    <location>
        <begin position="1"/>
        <end position="69"/>
    </location>
</feature>
<feature type="region of interest" description="Disordered" evidence="1">
    <location>
        <begin position="219"/>
        <end position="346"/>
    </location>
</feature>
<organism evidence="3 4">
    <name type="scientific">Phytophthora oleae</name>
    <dbReference type="NCBI Taxonomy" id="2107226"/>
    <lineage>
        <taxon>Eukaryota</taxon>
        <taxon>Sar</taxon>
        <taxon>Stramenopiles</taxon>
        <taxon>Oomycota</taxon>
        <taxon>Peronosporomycetes</taxon>
        <taxon>Peronosporales</taxon>
        <taxon>Peronosporaceae</taxon>
        <taxon>Phytophthora</taxon>
    </lineage>
</organism>
<sequence>MELISSSEDEGDLPTSFVASPVPRKPPQSPSSQDSIEELLSPTKRVQMASQDRPRPPPVAKAHKPVVSTRELLMNLLPSSKRRQQAKSSKDATEKAVDAAVAAYSSIGNHKKYTPSPSAEKELTAGERIARKYGLAAANTSSMDSRKRDLSASTVSRATAKRTVSSDDHVEERKIATSPKVVEKSKKRRFWDTQTTGVDSEQVSASKSTYVSPFSTADGFMDVKRRQQRRQQPVQEMTEEEMKTARDTFYDDAKTAAQDVGSRPRHIIGSAIPGVDDADGWMSDAKEITSDDDETLKKQEQPTFKRTSASGGRRMPREKRESAKRQPRKRVQELSDSSEDEKEIYTSERWPQLDPPKVNTGPMLLSSEVEGSNTLEVCANMNSYLFDYQRVGVEFLFGAYMSDTGAILGDDMGLGKTIQVIAFLSAIMGKHGD</sequence>
<dbReference type="AlphaFoldDB" id="A0ABD3G016"/>
<protein>
    <recommendedName>
        <fullName evidence="2">SNF2 N-terminal domain-containing protein</fullName>
    </recommendedName>
</protein>
<dbReference type="PANTHER" id="PTHR45629:SF7">
    <property type="entry name" value="DNA EXCISION REPAIR PROTEIN ERCC-6-RELATED"/>
    <property type="match status" value="1"/>
</dbReference>
<evidence type="ECO:0000313" key="4">
    <source>
        <dbReference type="Proteomes" id="UP001632037"/>
    </source>
</evidence>
<name>A0ABD3G016_9STRA</name>
<feature type="compositionally biased region" description="Polar residues" evidence="1">
    <location>
        <begin position="301"/>
        <end position="310"/>
    </location>
</feature>
<dbReference type="InterPro" id="IPR050496">
    <property type="entry name" value="SNF2_RAD54_helicase_repair"/>
</dbReference>